<dbReference type="EMBL" id="JAHRIO010090285">
    <property type="protein sequence ID" value="MEQ2187634.1"/>
    <property type="molecule type" value="Genomic_DNA"/>
</dbReference>
<evidence type="ECO:0000313" key="2">
    <source>
        <dbReference type="EMBL" id="MEQ2187634.1"/>
    </source>
</evidence>
<dbReference type="Proteomes" id="UP001476798">
    <property type="component" value="Unassembled WGS sequence"/>
</dbReference>
<name>A0ABV0PVV9_9TELE</name>
<comment type="caution">
    <text evidence="2">The sequence shown here is derived from an EMBL/GenBank/DDBJ whole genome shotgun (WGS) entry which is preliminary data.</text>
</comment>
<reference evidence="2 3" key="1">
    <citation type="submission" date="2021-06" db="EMBL/GenBank/DDBJ databases">
        <authorList>
            <person name="Palmer J.M."/>
        </authorList>
    </citation>
    <scope>NUCLEOTIDE SEQUENCE [LARGE SCALE GENOMIC DNA]</scope>
    <source>
        <strain evidence="2 3">GA_2019</strain>
        <tissue evidence="2">Muscle</tissue>
    </source>
</reference>
<evidence type="ECO:0000313" key="3">
    <source>
        <dbReference type="Proteomes" id="UP001476798"/>
    </source>
</evidence>
<organism evidence="2 3">
    <name type="scientific">Goodea atripinnis</name>
    <dbReference type="NCBI Taxonomy" id="208336"/>
    <lineage>
        <taxon>Eukaryota</taxon>
        <taxon>Metazoa</taxon>
        <taxon>Chordata</taxon>
        <taxon>Craniata</taxon>
        <taxon>Vertebrata</taxon>
        <taxon>Euteleostomi</taxon>
        <taxon>Actinopterygii</taxon>
        <taxon>Neopterygii</taxon>
        <taxon>Teleostei</taxon>
        <taxon>Neoteleostei</taxon>
        <taxon>Acanthomorphata</taxon>
        <taxon>Ovalentaria</taxon>
        <taxon>Atherinomorphae</taxon>
        <taxon>Cyprinodontiformes</taxon>
        <taxon>Goodeidae</taxon>
        <taxon>Goodea</taxon>
    </lineage>
</organism>
<protein>
    <recommendedName>
        <fullName evidence="4">MHC class I antigen</fullName>
    </recommendedName>
</protein>
<proteinExistence type="predicted"/>
<evidence type="ECO:0008006" key="4">
    <source>
        <dbReference type="Google" id="ProtNLM"/>
    </source>
</evidence>
<gene>
    <name evidence="2" type="ORF">GOODEAATRI_006691</name>
</gene>
<keyword evidence="3" id="KW-1185">Reference proteome</keyword>
<evidence type="ECO:0000256" key="1">
    <source>
        <dbReference type="SAM" id="MobiDB-lite"/>
    </source>
</evidence>
<sequence length="91" mass="10443">MSCWDQTCWKTGRATVEDGGPHHWHGTSQNWFLQLDHWLTGELAHDRKRIKALECCGVDRQVSDGEWLLRGPDSLDQGSSQRSGEEIHRES</sequence>
<feature type="region of interest" description="Disordered" evidence="1">
    <location>
        <begin position="69"/>
        <end position="91"/>
    </location>
</feature>
<accession>A0ABV0PVV9</accession>